<keyword evidence="12" id="KW-1185">Reference proteome</keyword>
<dbReference type="Gene3D" id="2.40.50.100">
    <property type="match status" value="1"/>
</dbReference>
<dbReference type="RefSeq" id="WP_070047813.1">
    <property type="nucleotide sequence ID" value="NZ_CBCSDO010000011.1"/>
</dbReference>
<dbReference type="PROSITE" id="PS00543">
    <property type="entry name" value="HLYD_FAMILY"/>
    <property type="match status" value="1"/>
</dbReference>
<comment type="caution">
    <text evidence="11">The sequence shown here is derived from an EMBL/GenBank/DDBJ whole genome shotgun (WGS) entry which is preliminary data.</text>
</comment>
<keyword evidence="4 8" id="KW-0812">Transmembrane</keyword>
<dbReference type="GO" id="GO:0009306">
    <property type="term" value="P:protein secretion"/>
    <property type="evidence" value="ECO:0007669"/>
    <property type="project" value="InterPro"/>
</dbReference>
<keyword evidence="6 8" id="KW-0472">Membrane</keyword>
<dbReference type="GO" id="GO:0016020">
    <property type="term" value="C:membrane"/>
    <property type="evidence" value="ECO:0007669"/>
    <property type="project" value="UniProtKB-SubCell"/>
</dbReference>
<name>A0A1E7Q297_9GAMM</name>
<protein>
    <submittedName>
        <fullName evidence="11">Multidrug transporter</fullName>
    </submittedName>
</protein>
<evidence type="ECO:0000256" key="2">
    <source>
        <dbReference type="ARBA" id="ARBA00009477"/>
    </source>
</evidence>
<dbReference type="STRING" id="1628148.BI198_00705"/>
<dbReference type="AlphaFoldDB" id="A0A1E7Q297"/>
<dbReference type="PANTHER" id="PTHR30386:SF28">
    <property type="entry name" value="EXPORTED PROTEIN"/>
    <property type="match status" value="1"/>
</dbReference>
<dbReference type="InterPro" id="IPR058982">
    <property type="entry name" value="Beta-barrel_AprE"/>
</dbReference>
<evidence type="ECO:0000256" key="5">
    <source>
        <dbReference type="ARBA" id="ARBA00022989"/>
    </source>
</evidence>
<feature type="coiled-coil region" evidence="7">
    <location>
        <begin position="209"/>
        <end position="261"/>
    </location>
</feature>
<sequence length="416" mass="46223">MSEQGLFRANAVKQQGAKLDGDVIIAQPLSSSVLTAILVCVVIIIAIFLSVTSFNRKETVTGYLKPDMGLAKVVSSRAGVIQQLYVDDGQQVQAGDRLALITIPEHLAAGESLTNTLFQGLLHQTELISLRKQQLQSQFVQQQAEFSTRLILSKNLLHDIAAQHALLQQRLQLNQQRYQNYQTLNNSGAISTIELQQQHELVLNIQQQQAELNANEQSQKAQIEQLSGQLQRLPSEQQQQLAMLDTDISRLKQQQTELNARGELLITAPIAGRVTNLVAEIGNNVQIGLPLLTIMPDNAKLQAVLLVPTRAYGFVKVGQHTRLRFDAFPYQRFGLYQGQVIKTAQAIMMPNEVDMPVAVQEPVYRVEVALDSQQIRAYGNTVPLQSGMLLSADIVLEQRSLLAWLFEPILSLKGRL</sequence>
<evidence type="ECO:0000256" key="8">
    <source>
        <dbReference type="SAM" id="Phobius"/>
    </source>
</evidence>
<feature type="domain" description="AprE-like beta-barrel" evidence="10">
    <location>
        <begin position="306"/>
        <end position="395"/>
    </location>
</feature>
<organism evidence="11 12">
    <name type="scientific">Rheinheimera salexigens</name>
    <dbReference type="NCBI Taxonomy" id="1628148"/>
    <lineage>
        <taxon>Bacteria</taxon>
        <taxon>Pseudomonadati</taxon>
        <taxon>Pseudomonadota</taxon>
        <taxon>Gammaproteobacteria</taxon>
        <taxon>Chromatiales</taxon>
        <taxon>Chromatiaceae</taxon>
        <taxon>Rheinheimera</taxon>
    </lineage>
</organism>
<dbReference type="Proteomes" id="UP000242258">
    <property type="component" value="Unassembled WGS sequence"/>
</dbReference>
<evidence type="ECO:0000256" key="4">
    <source>
        <dbReference type="ARBA" id="ARBA00022692"/>
    </source>
</evidence>
<dbReference type="InterPro" id="IPR006144">
    <property type="entry name" value="Secretion_HlyD_CS"/>
</dbReference>
<evidence type="ECO:0000256" key="1">
    <source>
        <dbReference type="ARBA" id="ARBA00004167"/>
    </source>
</evidence>
<accession>A0A1E7Q297</accession>
<evidence type="ECO:0000259" key="9">
    <source>
        <dbReference type="Pfam" id="PF25917"/>
    </source>
</evidence>
<dbReference type="PRINTS" id="PR01490">
    <property type="entry name" value="RTXTOXIND"/>
</dbReference>
<feature type="transmembrane region" description="Helical" evidence="8">
    <location>
        <begin position="29"/>
        <end position="49"/>
    </location>
</feature>
<reference evidence="12" key="1">
    <citation type="submission" date="2016-09" db="EMBL/GenBank/DDBJ databases">
        <authorList>
            <person name="Wan X."/>
            <person name="Hou S."/>
        </authorList>
    </citation>
    <scope>NUCLEOTIDE SEQUENCE [LARGE SCALE GENOMIC DNA]</scope>
    <source>
        <strain evidence="12">KH87</strain>
    </source>
</reference>
<evidence type="ECO:0000313" key="11">
    <source>
        <dbReference type="EMBL" id="OEY68246.1"/>
    </source>
</evidence>
<evidence type="ECO:0000313" key="12">
    <source>
        <dbReference type="Proteomes" id="UP000242258"/>
    </source>
</evidence>
<evidence type="ECO:0000256" key="6">
    <source>
        <dbReference type="ARBA" id="ARBA00023136"/>
    </source>
</evidence>
<keyword evidence="7" id="KW-0175">Coiled coil</keyword>
<comment type="subcellular location">
    <subcellularLocation>
        <location evidence="1">Membrane</location>
        <topology evidence="1">Single-pass membrane protein</topology>
    </subcellularLocation>
</comment>
<keyword evidence="5 8" id="KW-1133">Transmembrane helix</keyword>
<dbReference type="Pfam" id="PF25917">
    <property type="entry name" value="BSH_RND"/>
    <property type="match status" value="1"/>
</dbReference>
<dbReference type="OrthoDB" id="9775513at2"/>
<dbReference type="InterPro" id="IPR050739">
    <property type="entry name" value="MFP"/>
</dbReference>
<evidence type="ECO:0000259" key="10">
    <source>
        <dbReference type="Pfam" id="PF26002"/>
    </source>
</evidence>
<dbReference type="PANTHER" id="PTHR30386">
    <property type="entry name" value="MEMBRANE FUSION SUBUNIT OF EMRAB-TOLC MULTIDRUG EFFLUX PUMP"/>
    <property type="match status" value="1"/>
</dbReference>
<evidence type="ECO:0000256" key="3">
    <source>
        <dbReference type="ARBA" id="ARBA00022448"/>
    </source>
</evidence>
<gene>
    <name evidence="11" type="ORF">BI198_00705</name>
</gene>
<dbReference type="EMBL" id="MKEK01000001">
    <property type="protein sequence ID" value="OEY68246.1"/>
    <property type="molecule type" value="Genomic_DNA"/>
</dbReference>
<dbReference type="InterPro" id="IPR058625">
    <property type="entry name" value="MdtA-like_BSH"/>
</dbReference>
<comment type="similarity">
    <text evidence="2">Belongs to the membrane fusion protein (MFP) (TC 8.A.1) family.</text>
</comment>
<feature type="domain" description="Multidrug resistance protein MdtA-like barrel-sandwich hybrid" evidence="9">
    <location>
        <begin position="73"/>
        <end position="288"/>
    </location>
</feature>
<keyword evidence="3" id="KW-0813">Transport</keyword>
<dbReference type="Pfam" id="PF26002">
    <property type="entry name" value="Beta-barrel_AprE"/>
    <property type="match status" value="1"/>
</dbReference>
<evidence type="ECO:0000256" key="7">
    <source>
        <dbReference type="SAM" id="Coils"/>
    </source>
</evidence>
<proteinExistence type="inferred from homology"/>